<reference evidence="9" key="1">
    <citation type="submission" date="2016-10" db="EMBL/GenBank/DDBJ databases">
        <authorList>
            <person name="Varghese N."/>
            <person name="Submissions S."/>
        </authorList>
    </citation>
    <scope>NUCLEOTIDE SEQUENCE [LARGE SCALE GENOMIC DNA]</scope>
    <source>
        <strain evidence="9">DSM 25751</strain>
    </source>
</reference>
<dbReference type="GO" id="GO:0005886">
    <property type="term" value="C:plasma membrane"/>
    <property type="evidence" value="ECO:0007669"/>
    <property type="project" value="UniProtKB-SubCell"/>
</dbReference>
<dbReference type="InterPro" id="IPR036259">
    <property type="entry name" value="MFS_trans_sf"/>
</dbReference>
<feature type="transmembrane region" description="Helical" evidence="6">
    <location>
        <begin position="235"/>
        <end position="260"/>
    </location>
</feature>
<feature type="transmembrane region" description="Helical" evidence="6">
    <location>
        <begin position="175"/>
        <end position="193"/>
    </location>
</feature>
<organism evidence="8 9">
    <name type="scientific">Alkalibacterium gilvum</name>
    <dbReference type="NCBI Taxonomy" id="1130080"/>
    <lineage>
        <taxon>Bacteria</taxon>
        <taxon>Bacillati</taxon>
        <taxon>Bacillota</taxon>
        <taxon>Bacilli</taxon>
        <taxon>Lactobacillales</taxon>
        <taxon>Carnobacteriaceae</taxon>
        <taxon>Alkalibacterium</taxon>
    </lineage>
</organism>
<dbReference type="RefSeq" id="WP_425425840.1">
    <property type="nucleotide sequence ID" value="NZ_FNYW01000025.1"/>
</dbReference>
<evidence type="ECO:0000256" key="3">
    <source>
        <dbReference type="ARBA" id="ARBA00022692"/>
    </source>
</evidence>
<dbReference type="PANTHER" id="PTHR23508">
    <property type="entry name" value="CARBOXYLIC ACID TRANSPORTER PROTEIN HOMOLOG"/>
    <property type="match status" value="1"/>
</dbReference>
<dbReference type="InterPro" id="IPR011701">
    <property type="entry name" value="MFS"/>
</dbReference>
<comment type="subcellular location">
    <subcellularLocation>
        <location evidence="1">Cell membrane</location>
        <topology evidence="1">Multi-pass membrane protein</topology>
    </subcellularLocation>
</comment>
<dbReference type="Proteomes" id="UP000198564">
    <property type="component" value="Unassembled WGS sequence"/>
</dbReference>
<evidence type="ECO:0000259" key="7">
    <source>
        <dbReference type="PROSITE" id="PS50850"/>
    </source>
</evidence>
<feature type="transmembrane region" description="Helical" evidence="6">
    <location>
        <begin position="266"/>
        <end position="290"/>
    </location>
</feature>
<evidence type="ECO:0000313" key="9">
    <source>
        <dbReference type="Proteomes" id="UP000198564"/>
    </source>
</evidence>
<feature type="transmembrane region" description="Helical" evidence="6">
    <location>
        <begin position="392"/>
        <end position="412"/>
    </location>
</feature>
<keyword evidence="4 6" id="KW-1133">Transmembrane helix</keyword>
<feature type="domain" description="Major facilitator superfamily (MFS) profile" evidence="7">
    <location>
        <begin position="17"/>
        <end position="416"/>
    </location>
</feature>
<feature type="transmembrane region" description="Helical" evidence="6">
    <location>
        <begin position="55"/>
        <end position="75"/>
    </location>
</feature>
<protein>
    <submittedName>
        <fullName evidence="8">Sugar phosphate permease</fullName>
    </submittedName>
</protein>
<dbReference type="InterPro" id="IPR020846">
    <property type="entry name" value="MFS_dom"/>
</dbReference>
<dbReference type="Pfam" id="PF07690">
    <property type="entry name" value="MFS_1"/>
    <property type="match status" value="1"/>
</dbReference>
<dbReference type="InterPro" id="IPR000849">
    <property type="entry name" value="Sugar_P_transporter"/>
</dbReference>
<feature type="transmembrane region" description="Helical" evidence="6">
    <location>
        <begin position="13"/>
        <end position="35"/>
    </location>
</feature>
<dbReference type="PROSITE" id="PS50850">
    <property type="entry name" value="MFS"/>
    <property type="match status" value="1"/>
</dbReference>
<accession>A0A1H6U5E5</accession>
<feature type="transmembrane region" description="Helical" evidence="6">
    <location>
        <begin position="361"/>
        <end position="380"/>
    </location>
</feature>
<evidence type="ECO:0000256" key="5">
    <source>
        <dbReference type="ARBA" id="ARBA00023136"/>
    </source>
</evidence>
<keyword evidence="9" id="KW-1185">Reference proteome</keyword>
<proteinExistence type="predicted"/>
<feature type="transmembrane region" description="Helical" evidence="6">
    <location>
        <begin position="143"/>
        <end position="163"/>
    </location>
</feature>
<feature type="transmembrane region" description="Helical" evidence="6">
    <location>
        <begin position="302"/>
        <end position="320"/>
    </location>
</feature>
<evidence type="ECO:0000256" key="2">
    <source>
        <dbReference type="ARBA" id="ARBA00022448"/>
    </source>
</evidence>
<name>A0A1H6U5E5_9LACT</name>
<evidence type="ECO:0000313" key="8">
    <source>
        <dbReference type="EMBL" id="SEI84807.1"/>
    </source>
</evidence>
<keyword evidence="5 6" id="KW-0472">Membrane</keyword>
<evidence type="ECO:0000256" key="1">
    <source>
        <dbReference type="ARBA" id="ARBA00004651"/>
    </source>
</evidence>
<keyword evidence="3 6" id="KW-0812">Transmembrane</keyword>
<keyword evidence="2" id="KW-0813">Transport</keyword>
<dbReference type="PIRSF" id="PIRSF002808">
    <property type="entry name" value="Hexose_phosphate_transp"/>
    <property type="match status" value="1"/>
</dbReference>
<dbReference type="EMBL" id="FNYW01000025">
    <property type="protein sequence ID" value="SEI84807.1"/>
    <property type="molecule type" value="Genomic_DNA"/>
</dbReference>
<dbReference type="SUPFAM" id="SSF103473">
    <property type="entry name" value="MFS general substrate transporter"/>
    <property type="match status" value="1"/>
</dbReference>
<dbReference type="Gene3D" id="1.20.1250.20">
    <property type="entry name" value="MFS general substrate transporter like domains"/>
    <property type="match status" value="2"/>
</dbReference>
<gene>
    <name evidence="8" type="ORF">SAMN04488113_12511</name>
</gene>
<dbReference type="AlphaFoldDB" id="A0A1H6U5E5"/>
<feature type="transmembrane region" description="Helical" evidence="6">
    <location>
        <begin position="82"/>
        <end position="98"/>
    </location>
</feature>
<dbReference type="GO" id="GO:0046943">
    <property type="term" value="F:carboxylic acid transmembrane transporter activity"/>
    <property type="evidence" value="ECO:0007669"/>
    <property type="project" value="TreeGrafter"/>
</dbReference>
<sequence>MNKKEAVSVSNKYWIRVVALSFVGWILMYATRTIFNPLMPVIGEEFGLSNADLGLANSIFFLTYAIAQIPLGALGDKIGRRFVIMIGFLLFGAMTYATGLATTFVMFLFIRAVAGIGRGSYYGPQYALSTEAIPTRRLTLGTAIINSGMAFGTSGGFLLSSYLVLENGEHWSRPFFIMGVPTMIIGLLFFFVLKEKVVRPEDQGNLQDQAKQSKPEENDDSSNISLKAIFGNKSLLAAFILCFVSIYANFVVLTWLPTFLIEERGFVGSSVGFISSLVPWASIPGALFFASRADKLGSTKKLVYILMPLALISVFSIAFVTNRTLLIGMLVLYGFTGKLAMDPILVAYVSKHAPRKSLGTALSAYNFVGMSGAISAPYVTGYLADKLGSMQIGFYVAAVMMIVGLIAFALMAKETSKTETL</sequence>
<dbReference type="STRING" id="1130080.SAMN04488113_12511"/>
<evidence type="ECO:0000256" key="4">
    <source>
        <dbReference type="ARBA" id="ARBA00022989"/>
    </source>
</evidence>
<evidence type="ECO:0000256" key="6">
    <source>
        <dbReference type="SAM" id="Phobius"/>
    </source>
</evidence>
<feature type="transmembrane region" description="Helical" evidence="6">
    <location>
        <begin position="104"/>
        <end position="122"/>
    </location>
</feature>
<feature type="transmembrane region" description="Helical" evidence="6">
    <location>
        <begin position="326"/>
        <end position="349"/>
    </location>
</feature>
<dbReference type="PANTHER" id="PTHR23508:SF10">
    <property type="entry name" value="CARBOXYLIC ACID TRANSPORTER PROTEIN HOMOLOG"/>
    <property type="match status" value="1"/>
</dbReference>